<protein>
    <recommendedName>
        <fullName evidence="1">PD-(D/E)XK endonuclease-like domain-containing protein</fullName>
    </recommendedName>
</protein>
<evidence type="ECO:0000313" key="3">
    <source>
        <dbReference type="Proteomes" id="UP000179014"/>
    </source>
</evidence>
<dbReference type="InterPro" id="IPR011604">
    <property type="entry name" value="PDDEXK-like_dom_sf"/>
</dbReference>
<accession>A0A1F6BTR9</accession>
<name>A0A1F6BTR9_9BACT</name>
<organism evidence="2 3">
    <name type="scientific">Candidatus Kaiserbacteria bacterium GWA2_50_9</name>
    <dbReference type="NCBI Taxonomy" id="1798474"/>
    <lineage>
        <taxon>Bacteria</taxon>
        <taxon>Candidatus Kaiseribacteriota</taxon>
    </lineage>
</organism>
<dbReference type="Gene3D" id="3.90.320.10">
    <property type="match status" value="1"/>
</dbReference>
<feature type="domain" description="PD-(D/E)XK endonuclease-like" evidence="1">
    <location>
        <begin position="61"/>
        <end position="250"/>
    </location>
</feature>
<reference evidence="2 3" key="1">
    <citation type="journal article" date="2016" name="Nat. Commun.">
        <title>Thousands of microbial genomes shed light on interconnected biogeochemical processes in an aquifer system.</title>
        <authorList>
            <person name="Anantharaman K."/>
            <person name="Brown C.T."/>
            <person name="Hug L.A."/>
            <person name="Sharon I."/>
            <person name="Castelle C.J."/>
            <person name="Probst A.J."/>
            <person name="Thomas B.C."/>
            <person name="Singh A."/>
            <person name="Wilkins M.J."/>
            <person name="Karaoz U."/>
            <person name="Brodie E.L."/>
            <person name="Williams K.H."/>
            <person name="Hubbard S.S."/>
            <person name="Banfield J.F."/>
        </authorList>
    </citation>
    <scope>NUCLEOTIDE SEQUENCE [LARGE SCALE GENOMIC DNA]</scope>
</reference>
<dbReference type="InterPro" id="IPR038726">
    <property type="entry name" value="PDDEXK_AddAB-type"/>
</dbReference>
<sequence>MAQSSFKARRGSGPFELTSTEPFRVSRSKIDLFSECQRCAYLDMRLGVKRPSMPAFTLNNAVDELLKREFDIHRAAGSKHPLVEKYGLDAVPLVDERMDEWRDALRRGISYLHEPTNILVRGGIDDVWVNPAGELIIVDYKATSKKIGPSTEDDLYDSYKRQLEIYQWLFRQNGFAVSPTAYFVYVNGKSDAKAFDGKLEFDIELIPYTGSDTWVEPAIYDLKKMLMSDEIPPIGTAFGGGPCDYCTYRENAGKTLQELHAKNKR</sequence>
<evidence type="ECO:0000313" key="2">
    <source>
        <dbReference type="EMBL" id="OGG39937.1"/>
    </source>
</evidence>
<comment type="caution">
    <text evidence="2">The sequence shown here is derived from an EMBL/GenBank/DDBJ whole genome shotgun (WGS) entry which is preliminary data.</text>
</comment>
<gene>
    <name evidence="2" type="ORF">A2118_01145</name>
</gene>
<evidence type="ECO:0000259" key="1">
    <source>
        <dbReference type="Pfam" id="PF12705"/>
    </source>
</evidence>
<dbReference type="STRING" id="1798474.A2118_01145"/>
<dbReference type="AlphaFoldDB" id="A0A1F6BTR9"/>
<dbReference type="Proteomes" id="UP000179014">
    <property type="component" value="Unassembled WGS sequence"/>
</dbReference>
<dbReference type="Pfam" id="PF12705">
    <property type="entry name" value="PDDEXK_1"/>
    <property type="match status" value="1"/>
</dbReference>
<proteinExistence type="predicted"/>
<dbReference type="EMBL" id="MFKN01000036">
    <property type="protein sequence ID" value="OGG39937.1"/>
    <property type="molecule type" value="Genomic_DNA"/>
</dbReference>